<dbReference type="eggNOG" id="COG0840">
    <property type="taxonomic scope" value="Bacteria"/>
</dbReference>
<dbReference type="Pfam" id="PF00989">
    <property type="entry name" value="PAS"/>
    <property type="match status" value="1"/>
</dbReference>
<name>V5WND3_9SPIO</name>
<gene>
    <name evidence="7" type="ORF">L21SP2_3416</name>
</gene>
<dbReference type="Gene3D" id="3.30.450.20">
    <property type="entry name" value="PAS domain"/>
    <property type="match status" value="1"/>
</dbReference>
<evidence type="ECO:0000313" key="8">
    <source>
        <dbReference type="Proteomes" id="UP000018680"/>
    </source>
</evidence>
<evidence type="ECO:0000256" key="2">
    <source>
        <dbReference type="ARBA" id="ARBA00019243"/>
    </source>
</evidence>
<organism evidence="7 8">
    <name type="scientific">Salinispira pacifica</name>
    <dbReference type="NCBI Taxonomy" id="1307761"/>
    <lineage>
        <taxon>Bacteria</taxon>
        <taxon>Pseudomonadati</taxon>
        <taxon>Spirochaetota</taxon>
        <taxon>Spirochaetia</taxon>
        <taxon>Spirochaetales</taxon>
        <taxon>Spirochaetaceae</taxon>
        <taxon>Salinispira</taxon>
    </lineage>
</organism>
<dbReference type="InterPro" id="IPR035965">
    <property type="entry name" value="PAS-like_dom_sf"/>
</dbReference>
<dbReference type="STRING" id="1307761.L21SP2_3416"/>
<evidence type="ECO:0000259" key="6">
    <source>
        <dbReference type="PROSITE" id="PS50112"/>
    </source>
</evidence>
<evidence type="ECO:0000256" key="5">
    <source>
        <dbReference type="NCBIfam" id="TIGR02373"/>
    </source>
</evidence>
<dbReference type="GO" id="GO:0006355">
    <property type="term" value="P:regulation of DNA-templated transcription"/>
    <property type="evidence" value="ECO:0007669"/>
    <property type="project" value="InterPro"/>
</dbReference>
<dbReference type="InterPro" id="IPR013767">
    <property type="entry name" value="PAS_fold"/>
</dbReference>
<comment type="similarity">
    <text evidence="1">Belongs to the photoactive yellow protein family.</text>
</comment>
<dbReference type="CDD" id="cd00130">
    <property type="entry name" value="PAS"/>
    <property type="match status" value="1"/>
</dbReference>
<evidence type="ECO:0000256" key="3">
    <source>
        <dbReference type="ARBA" id="ARBA00022991"/>
    </source>
</evidence>
<dbReference type="OrthoDB" id="329226at2"/>
<evidence type="ECO:0000313" key="7">
    <source>
        <dbReference type="EMBL" id="AHC16754.1"/>
    </source>
</evidence>
<protein>
    <recommendedName>
        <fullName evidence="2 5">Photoactive yellow protein</fullName>
    </recommendedName>
</protein>
<keyword evidence="4" id="KW-0675">Receptor</keyword>
<dbReference type="Proteomes" id="UP000018680">
    <property type="component" value="Chromosome"/>
</dbReference>
<dbReference type="GO" id="GO:0009881">
    <property type="term" value="F:photoreceptor activity"/>
    <property type="evidence" value="ECO:0007669"/>
    <property type="project" value="UniProtKB-UniRule"/>
</dbReference>
<sequence>MEIVKFGSDDIGNVVSNLGDDKIDDLAFGAIKLDEKGTILVYNEAEGAITGRNPNDVIGKNFFTEVAPCTNQPEFHGVFDDGVKNGNLNTLFEYVFDYKMEATKVKVHMKEALSKDGYWIFVKRV</sequence>
<dbReference type="InterPro" id="IPR000014">
    <property type="entry name" value="PAS"/>
</dbReference>
<dbReference type="EMBL" id="CP006939">
    <property type="protein sequence ID" value="AHC16754.1"/>
    <property type="molecule type" value="Genomic_DNA"/>
</dbReference>
<dbReference type="PROSITE" id="PS50112">
    <property type="entry name" value="PAS"/>
    <property type="match status" value="1"/>
</dbReference>
<dbReference type="GO" id="GO:0007602">
    <property type="term" value="P:phototransduction"/>
    <property type="evidence" value="ECO:0007669"/>
    <property type="project" value="UniProtKB-UniRule"/>
</dbReference>
<dbReference type="SUPFAM" id="SSF55785">
    <property type="entry name" value="PYP-like sensor domain (PAS domain)"/>
    <property type="match status" value="1"/>
</dbReference>
<dbReference type="HOGENOM" id="CLU_142270_0_0_12"/>
<evidence type="ECO:0000256" key="4">
    <source>
        <dbReference type="ARBA" id="ARBA00023170"/>
    </source>
</evidence>
<dbReference type="NCBIfam" id="TIGR02373">
    <property type="entry name" value="photo_yellow"/>
    <property type="match status" value="1"/>
</dbReference>
<dbReference type="AlphaFoldDB" id="V5WND3"/>
<reference evidence="7 8" key="1">
    <citation type="journal article" date="2015" name="Stand. Genomic Sci.">
        <title>Complete genome sequence and description of Salinispira pacifica gen. nov., sp. nov., a novel spirochaete isolated form a hypersaline microbial mat.</title>
        <authorList>
            <person name="Ben Hania W."/>
            <person name="Joseph M."/>
            <person name="Schumann P."/>
            <person name="Bunk B."/>
            <person name="Fiebig A."/>
            <person name="Sproer C."/>
            <person name="Klenk H.P."/>
            <person name="Fardeau M.L."/>
            <person name="Spring S."/>
        </authorList>
    </citation>
    <scope>NUCLEOTIDE SEQUENCE [LARGE SCALE GENOMIC DNA]</scope>
    <source>
        <strain evidence="7 8">L21-RPul-D2</strain>
    </source>
</reference>
<accession>V5WND3</accession>
<evidence type="ECO:0000256" key="1">
    <source>
        <dbReference type="ARBA" id="ARBA00009132"/>
    </source>
</evidence>
<dbReference type="KEGG" id="slr:L21SP2_3416"/>
<dbReference type="InterPro" id="IPR012130">
    <property type="entry name" value="PYP"/>
</dbReference>
<feature type="domain" description="PAS" evidence="6">
    <location>
        <begin position="23"/>
        <end position="86"/>
    </location>
</feature>
<dbReference type="PIRSF" id="PIRSF000087">
    <property type="entry name" value="PYP"/>
    <property type="match status" value="1"/>
</dbReference>
<keyword evidence="3" id="KW-0157">Chromophore</keyword>
<proteinExistence type="inferred from homology"/>
<dbReference type="RefSeq" id="WP_024269642.1">
    <property type="nucleotide sequence ID" value="NC_023035.1"/>
</dbReference>
<keyword evidence="8" id="KW-1185">Reference proteome</keyword>